<dbReference type="PANTHER" id="PTHR24321:SF11">
    <property type="entry name" value="BLR0893 PROTEIN"/>
    <property type="match status" value="1"/>
</dbReference>
<keyword evidence="2" id="KW-0560">Oxidoreductase</keyword>
<dbReference type="PRINTS" id="PR00080">
    <property type="entry name" value="SDRFAMILY"/>
</dbReference>
<evidence type="ECO:0000256" key="1">
    <source>
        <dbReference type="ARBA" id="ARBA00006484"/>
    </source>
</evidence>
<dbReference type="InterPro" id="IPR002347">
    <property type="entry name" value="SDR_fam"/>
</dbReference>
<dbReference type="NCBIfam" id="NF005559">
    <property type="entry name" value="PRK07231.1"/>
    <property type="match status" value="1"/>
</dbReference>
<dbReference type="EMBL" id="UINC01040435">
    <property type="protein sequence ID" value="SVB40303.1"/>
    <property type="molecule type" value="Genomic_DNA"/>
</dbReference>
<name>A0A382DRQ0_9ZZZZ</name>
<dbReference type="AlphaFoldDB" id="A0A382DRQ0"/>
<dbReference type="PANTHER" id="PTHR24321">
    <property type="entry name" value="DEHYDROGENASES, SHORT CHAIN"/>
    <property type="match status" value="1"/>
</dbReference>
<comment type="similarity">
    <text evidence="1">Belongs to the short-chain dehydrogenases/reductases (SDR) family.</text>
</comment>
<sequence length="254" mass="26918">MIKSFNGKTALVTGASSGIGRATALAFGEEGAKTIVSDIDEAGGAETVEMIHDFGGESTFVKADVTKPGEVEALIGQTINIYGRLDYAFNNAGMEKELTDPSTRYEESTFQSIIDTNLKSVWLCMKNEIDQMLLQGSGAIVNSSSIAGLNGIPQQPIYVASKHAVAGLTKANAIAYANQGIRINAVCPGLIATPLMDRIWTSNPDWKAEANDFQPLGRPGQPEEIAEAVIWLCSDKASFVVGHMLTIDGGFTAG</sequence>
<proteinExistence type="inferred from homology"/>
<evidence type="ECO:0008006" key="4">
    <source>
        <dbReference type="Google" id="ProtNLM"/>
    </source>
</evidence>
<dbReference type="SUPFAM" id="SSF51735">
    <property type="entry name" value="NAD(P)-binding Rossmann-fold domains"/>
    <property type="match status" value="1"/>
</dbReference>
<dbReference type="GO" id="GO:0016491">
    <property type="term" value="F:oxidoreductase activity"/>
    <property type="evidence" value="ECO:0007669"/>
    <property type="project" value="UniProtKB-KW"/>
</dbReference>
<accession>A0A382DRQ0</accession>
<gene>
    <name evidence="3" type="ORF">METZ01_LOCUS193157</name>
</gene>
<dbReference type="CDD" id="cd05233">
    <property type="entry name" value="SDR_c"/>
    <property type="match status" value="1"/>
</dbReference>
<dbReference type="NCBIfam" id="NF004818">
    <property type="entry name" value="PRK06172.1"/>
    <property type="match status" value="1"/>
</dbReference>
<evidence type="ECO:0000256" key="2">
    <source>
        <dbReference type="ARBA" id="ARBA00023002"/>
    </source>
</evidence>
<reference evidence="3" key="1">
    <citation type="submission" date="2018-05" db="EMBL/GenBank/DDBJ databases">
        <authorList>
            <person name="Lanie J.A."/>
            <person name="Ng W.-L."/>
            <person name="Kazmierczak K.M."/>
            <person name="Andrzejewski T.M."/>
            <person name="Davidsen T.M."/>
            <person name="Wayne K.J."/>
            <person name="Tettelin H."/>
            <person name="Glass J.I."/>
            <person name="Rusch D."/>
            <person name="Podicherti R."/>
            <person name="Tsui H.-C.T."/>
            <person name="Winkler M.E."/>
        </authorList>
    </citation>
    <scope>NUCLEOTIDE SEQUENCE</scope>
</reference>
<organism evidence="3">
    <name type="scientific">marine metagenome</name>
    <dbReference type="NCBI Taxonomy" id="408172"/>
    <lineage>
        <taxon>unclassified sequences</taxon>
        <taxon>metagenomes</taxon>
        <taxon>ecological metagenomes</taxon>
    </lineage>
</organism>
<dbReference type="PRINTS" id="PR00081">
    <property type="entry name" value="GDHRDH"/>
</dbReference>
<dbReference type="InterPro" id="IPR036291">
    <property type="entry name" value="NAD(P)-bd_dom_sf"/>
</dbReference>
<evidence type="ECO:0000313" key="3">
    <source>
        <dbReference type="EMBL" id="SVB40303.1"/>
    </source>
</evidence>
<dbReference type="FunFam" id="3.40.50.720:FF:000084">
    <property type="entry name" value="Short-chain dehydrogenase reductase"/>
    <property type="match status" value="1"/>
</dbReference>
<protein>
    <recommendedName>
        <fullName evidence="4">Short chain dehydrogenase</fullName>
    </recommendedName>
</protein>
<dbReference type="Gene3D" id="3.40.50.720">
    <property type="entry name" value="NAD(P)-binding Rossmann-like Domain"/>
    <property type="match status" value="1"/>
</dbReference>
<dbReference type="Pfam" id="PF13561">
    <property type="entry name" value="adh_short_C2"/>
    <property type="match status" value="1"/>
</dbReference>